<reference evidence="15 16" key="1">
    <citation type="submission" date="2018-08" db="EMBL/GenBank/DDBJ databases">
        <title>Draft genome of the lignicolous fungus Coniochaeta pulveracea.</title>
        <authorList>
            <person name="Borstlap C.J."/>
            <person name="De Witt R.N."/>
            <person name="Botha A."/>
            <person name="Volschenk H."/>
        </authorList>
    </citation>
    <scope>NUCLEOTIDE SEQUENCE [LARGE SCALE GENOMIC DNA]</scope>
    <source>
        <strain evidence="15 16">CAB683</strain>
    </source>
</reference>
<evidence type="ECO:0000259" key="12">
    <source>
        <dbReference type="PROSITE" id="PS50030"/>
    </source>
</evidence>
<sequence>MSGESSSPDAGAPKLNLTAEEKHVYGQLFRQADTDGVGVVTGEIAVKFFDKTRLDSRVLGEIWQIADRENRGFLTPAGFGVVLRLIGHAQAGREPSLEIALQPGPLPRFDGFTPTPLPTLPNPLPGPPPGPPPTVQGLQPQGTGSAPIRIPPLTPEKVAQYASIFERQPLQNGNMLPGEQAKQIFEKSGLPNEILGRIWMLADTEQRGALVQTEFVIAMHLLSSLKTGVLRGLPNILPAALYEAATRRAPVGGPVSRQPTASPTSTSAPLSAIPRQLSGQAPLAQMRTGSPLGRPPAIAPQSTGDWLITPADKARFDVLYAELDKTNKGFITGEEAVPFFSQSNLPEDTLAQIWDLADFRSEGRLNKDQFAVAMYLIRQQRSRKDGANLLPTALPLNLIPPSMRNQAQAPATTASPFDAPPPTAAPSRPAVPAPKPSHLDDLFGLDSPHPSAPTQVPVATGASATGNDPFSTSASPPPPVSPIRPSATGSQFKPFVPSSSFGRNLLPQGTGGSNSSASAIAPRIQSPPAAVEDDLLGGENDTEISNKLNKETTELANLSNQVGSLSKQMHDVQGKRSSMQSELDQITAQKKNFEQRLAQLRSTYDKEAQDVRALETQLTAARNDTKKLQTEMAMLDGTYHDLQNQRAQVLAALQADQQENAALKERIRAVNEEIAQLKPQIEKLKSDARQQKGLVAINKKQFATNEGERDKLKTEAEDLARSNDEMARQASSSSPPPAQVASPTLSTASGNNPFFRRTGSTDIAGAFASPSLKAFHDKSFDDVFGPSPFPPAGQTSTPPPPPNAFRPQNTGTSTASFASGSFATPTSTTPNISRQGTLTTEPPAPPESRQLSASHLPFTAENQESLSSSRQVSPPLSRVSQADTGSVEARSSPLASPAEITRSEPSTSTDGSESETAKNSAESQPSQEEPTSHETGAENNSWWGTKDQEGGEGVIASATAAVSHVAEGVLHAATGVKDNLFGSSDPDSSSKAPPAADETADHFAGVDQAKAKEDFDSAFASFKSARAKAPATDNLATTSSTAHSEFPPVSSLEIEDDDSDSDSDRGFDDDFAPASPPQKSARENTETSKPTSPVASKPLPVESSASPDARSIAPVPVVEQPQNTTSDEISSPTLAPPSQSNTTSKPSMDDVFGSNDEFEGLEDAKEGSADDDFANISRSGLDDFNPVFDSSPPQSQAAKSDSTQTNPNFGGESSFDFGSLSTGSTTGSATATATNAVASQGQAATAQGTADSHDWDAIFASLDDAPSGGVSSAAPASTSAATGSSTAKEPTRPNAPGRALTEAGDHDDPILKNLTSMGYSRADALSALEKYDYNLERAANYLASQS</sequence>
<evidence type="ECO:0000256" key="10">
    <source>
        <dbReference type="ARBA" id="ARBA00025194"/>
    </source>
</evidence>
<feature type="region of interest" description="Disordered" evidence="11">
    <location>
        <begin position="777"/>
        <end position="955"/>
    </location>
</feature>
<dbReference type="PROSITE" id="PS50030">
    <property type="entry name" value="UBA"/>
    <property type="match status" value="1"/>
</dbReference>
<feature type="compositionally biased region" description="Polar residues" evidence="11">
    <location>
        <begin position="1034"/>
        <end position="1043"/>
    </location>
</feature>
<feature type="compositionally biased region" description="Low complexity" evidence="11">
    <location>
        <begin position="1218"/>
        <end position="1250"/>
    </location>
</feature>
<feature type="compositionally biased region" description="Polar residues" evidence="11">
    <location>
        <begin position="487"/>
        <end position="502"/>
    </location>
</feature>
<dbReference type="GO" id="GO:0016197">
    <property type="term" value="P:endosomal transport"/>
    <property type="evidence" value="ECO:0007669"/>
    <property type="project" value="TreeGrafter"/>
</dbReference>
<keyword evidence="7" id="KW-0175">Coiled coil</keyword>
<evidence type="ECO:0000256" key="2">
    <source>
        <dbReference type="ARBA" id="ARBA00004134"/>
    </source>
</evidence>
<dbReference type="Gene3D" id="1.10.8.10">
    <property type="entry name" value="DNA helicase RuvA subunit, C-terminal domain"/>
    <property type="match status" value="1"/>
</dbReference>
<feature type="compositionally biased region" description="Low complexity" evidence="11">
    <location>
        <begin position="805"/>
        <end position="830"/>
    </location>
</feature>
<evidence type="ECO:0000256" key="8">
    <source>
        <dbReference type="ARBA" id="ARBA00023203"/>
    </source>
</evidence>
<dbReference type="InterPro" id="IPR000261">
    <property type="entry name" value="EH_dom"/>
</dbReference>
<dbReference type="EMBL" id="QVQW01000049">
    <property type="protein sequence ID" value="RKU42926.1"/>
    <property type="molecule type" value="Genomic_DNA"/>
</dbReference>
<evidence type="ECO:0000259" key="14">
    <source>
        <dbReference type="PROSITE" id="PS50222"/>
    </source>
</evidence>
<dbReference type="OrthoDB" id="524326at2759"/>
<feature type="domain" description="UBA" evidence="12">
    <location>
        <begin position="1305"/>
        <end position="1345"/>
    </location>
</feature>
<feature type="compositionally biased region" description="Polar residues" evidence="11">
    <location>
        <begin position="405"/>
        <end position="415"/>
    </location>
</feature>
<comment type="caution">
    <text evidence="15">The sequence shown here is derived from an EMBL/GenBank/DDBJ whole genome shotgun (WGS) entry which is preliminary data.</text>
</comment>
<evidence type="ECO:0000256" key="11">
    <source>
        <dbReference type="SAM" id="MobiDB-lite"/>
    </source>
</evidence>
<feature type="region of interest" description="Disordered" evidence="11">
    <location>
        <begin position="250"/>
        <end position="273"/>
    </location>
</feature>
<keyword evidence="6" id="KW-0967">Endosome</keyword>
<feature type="region of interest" description="Disordered" evidence="11">
    <location>
        <begin position="405"/>
        <end position="523"/>
    </location>
</feature>
<feature type="compositionally biased region" description="Low complexity" evidence="11">
    <location>
        <begin position="983"/>
        <end position="997"/>
    </location>
</feature>
<feature type="domain" description="EH" evidence="13">
    <location>
        <begin position="21"/>
        <end position="107"/>
    </location>
</feature>
<evidence type="ECO:0000256" key="3">
    <source>
        <dbReference type="ARBA" id="ARBA00004413"/>
    </source>
</evidence>
<feature type="domain" description="EF-hand" evidence="14">
    <location>
        <begin position="311"/>
        <end position="346"/>
    </location>
</feature>
<feature type="compositionally biased region" description="Low complexity" evidence="11">
    <location>
        <begin position="259"/>
        <end position="272"/>
    </location>
</feature>
<dbReference type="STRING" id="177199.A0A420Y4V8"/>
<feature type="domain" description="EH" evidence="13">
    <location>
        <begin position="157"/>
        <end position="248"/>
    </location>
</feature>
<feature type="compositionally biased region" description="Pro residues" evidence="11">
    <location>
        <begin position="116"/>
        <end position="134"/>
    </location>
</feature>
<feature type="compositionally biased region" description="Basic and acidic residues" evidence="11">
    <location>
        <begin position="718"/>
        <end position="727"/>
    </location>
</feature>
<feature type="compositionally biased region" description="Low complexity" evidence="11">
    <location>
        <begin position="728"/>
        <end position="743"/>
    </location>
</feature>
<dbReference type="Gene3D" id="1.10.238.10">
    <property type="entry name" value="EF-hand"/>
    <property type="match status" value="3"/>
</dbReference>
<evidence type="ECO:0000313" key="15">
    <source>
        <dbReference type="EMBL" id="RKU42926.1"/>
    </source>
</evidence>
<dbReference type="InterPro" id="IPR002048">
    <property type="entry name" value="EF_hand_dom"/>
</dbReference>
<dbReference type="GO" id="GO:0005886">
    <property type="term" value="C:plasma membrane"/>
    <property type="evidence" value="ECO:0007669"/>
    <property type="project" value="UniProtKB-SubCell"/>
</dbReference>
<feature type="region of interest" description="Disordered" evidence="11">
    <location>
        <begin position="718"/>
        <end position="757"/>
    </location>
</feature>
<comment type="subcellular location">
    <subcellularLocation>
        <location evidence="3">Cell membrane</location>
        <topology evidence="3">Peripheral membrane protein</topology>
        <orientation evidence="3">Cytoplasmic side</orientation>
    </subcellularLocation>
    <subcellularLocation>
        <location evidence="2">Cytoplasm</location>
        <location evidence="2">Cytoskeleton</location>
        <location evidence="2">Actin patch</location>
    </subcellularLocation>
    <subcellularLocation>
        <location evidence="1">Endosome membrane</location>
        <topology evidence="1">Peripheral membrane protein</topology>
        <orientation evidence="1">Cytoplasmic side</orientation>
    </subcellularLocation>
</comment>
<dbReference type="SUPFAM" id="SSF46934">
    <property type="entry name" value="UBA-like"/>
    <property type="match status" value="1"/>
</dbReference>
<gene>
    <name evidence="15" type="ORF">DL546_003532</name>
</gene>
<dbReference type="GO" id="GO:0010008">
    <property type="term" value="C:endosome membrane"/>
    <property type="evidence" value="ECO:0007669"/>
    <property type="project" value="UniProtKB-SubCell"/>
</dbReference>
<keyword evidence="8" id="KW-0009">Actin-binding</keyword>
<feature type="compositionally biased region" description="Pro residues" evidence="11">
    <location>
        <begin position="787"/>
        <end position="804"/>
    </location>
</feature>
<dbReference type="InterPro" id="IPR015940">
    <property type="entry name" value="UBA"/>
</dbReference>
<dbReference type="InterPro" id="IPR011992">
    <property type="entry name" value="EF-hand-dom_pair"/>
</dbReference>
<dbReference type="GO" id="GO:0006897">
    <property type="term" value="P:endocytosis"/>
    <property type="evidence" value="ECO:0007669"/>
    <property type="project" value="UniProtKB-KW"/>
</dbReference>
<dbReference type="SMART" id="SM00027">
    <property type="entry name" value="EH"/>
    <property type="match status" value="3"/>
</dbReference>
<accession>A0A420Y4V8</accession>
<comment type="function">
    <text evidence="10">Component of the PAN1 actin cytoskeleton-regulatory complex required for the internalization of endosomes during actin-coupled endocytosis. The complex links the site of endocytosis to the cell membrane-associated actin cytoskeleton. Mediates uptake of external molecules and vacuolar degradation of plasma membrane proteins. Plays a role in the proper organization of the cell membrane-associated actin cytoskeleton and promotes its destabilization.</text>
</comment>
<evidence type="ECO:0000256" key="5">
    <source>
        <dbReference type="ARBA" id="ARBA00022583"/>
    </source>
</evidence>
<evidence type="ECO:0000313" key="16">
    <source>
        <dbReference type="Proteomes" id="UP000275385"/>
    </source>
</evidence>
<protein>
    <submittedName>
        <fullName evidence="15">Uncharacterized protein</fullName>
    </submittedName>
</protein>
<feature type="compositionally biased region" description="Polar residues" evidence="11">
    <location>
        <begin position="917"/>
        <end position="929"/>
    </location>
</feature>
<dbReference type="GO" id="GO:0005509">
    <property type="term" value="F:calcium ion binding"/>
    <property type="evidence" value="ECO:0007669"/>
    <property type="project" value="InterPro"/>
</dbReference>
<feature type="compositionally biased region" description="Pro residues" evidence="11">
    <location>
        <begin position="418"/>
        <end position="435"/>
    </location>
</feature>
<evidence type="ECO:0000256" key="9">
    <source>
        <dbReference type="ARBA" id="ARBA00023212"/>
    </source>
</evidence>
<dbReference type="PROSITE" id="PS50222">
    <property type="entry name" value="EF_HAND_2"/>
    <property type="match status" value="1"/>
</dbReference>
<feature type="compositionally biased region" description="Polar residues" evidence="11">
    <location>
        <begin position="1191"/>
        <end position="1208"/>
    </location>
</feature>
<dbReference type="Gene3D" id="1.10.287.1490">
    <property type="match status" value="1"/>
</dbReference>
<dbReference type="InterPro" id="IPR009060">
    <property type="entry name" value="UBA-like_sf"/>
</dbReference>
<keyword evidence="16" id="KW-1185">Reference proteome</keyword>
<comment type="subunit">
    <text evidence="4">Component of the PAN1 actin cytoskeleton-regulatory complex.</text>
</comment>
<dbReference type="CDD" id="cd00052">
    <property type="entry name" value="EH"/>
    <property type="match status" value="3"/>
</dbReference>
<dbReference type="PROSITE" id="PS50031">
    <property type="entry name" value="EH"/>
    <property type="match status" value="3"/>
</dbReference>
<feature type="compositionally biased region" description="Polar residues" evidence="11">
    <location>
        <begin position="860"/>
        <end position="884"/>
    </location>
</feature>
<dbReference type="SUPFAM" id="SSF47473">
    <property type="entry name" value="EF-hand"/>
    <property type="match status" value="3"/>
</dbReference>
<dbReference type="SMART" id="SM00165">
    <property type="entry name" value="UBA"/>
    <property type="match status" value="1"/>
</dbReference>
<feature type="compositionally biased region" description="Low complexity" evidence="11">
    <location>
        <begin position="135"/>
        <end position="144"/>
    </location>
</feature>
<dbReference type="Pfam" id="PF00627">
    <property type="entry name" value="UBA"/>
    <property type="match status" value="1"/>
</dbReference>
<organism evidence="15 16">
    <name type="scientific">Coniochaeta pulveracea</name>
    <dbReference type="NCBI Taxonomy" id="177199"/>
    <lineage>
        <taxon>Eukaryota</taxon>
        <taxon>Fungi</taxon>
        <taxon>Dikarya</taxon>
        <taxon>Ascomycota</taxon>
        <taxon>Pezizomycotina</taxon>
        <taxon>Sordariomycetes</taxon>
        <taxon>Sordariomycetidae</taxon>
        <taxon>Coniochaetales</taxon>
        <taxon>Coniochaetaceae</taxon>
        <taxon>Coniochaeta</taxon>
    </lineage>
</organism>
<feature type="region of interest" description="Disordered" evidence="11">
    <location>
        <begin position="1026"/>
        <end position="1308"/>
    </location>
</feature>
<dbReference type="GO" id="GO:0030479">
    <property type="term" value="C:actin cortical patch"/>
    <property type="evidence" value="ECO:0007669"/>
    <property type="project" value="UniProtKB-SubCell"/>
</dbReference>
<evidence type="ECO:0000259" key="13">
    <source>
        <dbReference type="PROSITE" id="PS50031"/>
    </source>
</evidence>
<keyword evidence="5" id="KW-0254">Endocytosis</keyword>
<evidence type="ECO:0000256" key="4">
    <source>
        <dbReference type="ARBA" id="ARBA00011159"/>
    </source>
</evidence>
<dbReference type="PANTHER" id="PTHR11216">
    <property type="entry name" value="EH DOMAIN"/>
    <property type="match status" value="1"/>
</dbReference>
<evidence type="ECO:0000256" key="6">
    <source>
        <dbReference type="ARBA" id="ARBA00022753"/>
    </source>
</evidence>
<proteinExistence type="predicted"/>
<keyword evidence="9" id="KW-0963">Cytoplasm</keyword>
<dbReference type="Pfam" id="PF12763">
    <property type="entry name" value="EH"/>
    <property type="match status" value="3"/>
</dbReference>
<dbReference type="PANTHER" id="PTHR11216:SF170">
    <property type="entry name" value="DYNAMIN ASSOCIATED PROTEIN 160, ISOFORM D"/>
    <property type="match status" value="1"/>
</dbReference>
<name>A0A420Y4V8_9PEZI</name>
<feature type="compositionally biased region" description="Polar residues" evidence="11">
    <location>
        <begin position="831"/>
        <end position="840"/>
    </location>
</feature>
<feature type="domain" description="EH" evidence="13">
    <location>
        <begin position="312"/>
        <end position="405"/>
    </location>
</feature>
<feature type="region of interest" description="Disordered" evidence="11">
    <location>
        <begin position="116"/>
        <end position="151"/>
    </location>
</feature>
<feature type="region of interest" description="Disordered" evidence="11">
    <location>
        <begin position="977"/>
        <end position="1004"/>
    </location>
</feature>
<keyword evidence="9" id="KW-0206">Cytoskeleton</keyword>
<dbReference type="GO" id="GO:0003779">
    <property type="term" value="F:actin binding"/>
    <property type="evidence" value="ECO:0007669"/>
    <property type="project" value="UniProtKB-KW"/>
</dbReference>
<dbReference type="Proteomes" id="UP000275385">
    <property type="component" value="Unassembled WGS sequence"/>
</dbReference>
<feature type="compositionally biased region" description="Polar residues" evidence="11">
    <location>
        <begin position="1120"/>
        <end position="1146"/>
    </location>
</feature>
<evidence type="ECO:0000256" key="1">
    <source>
        <dbReference type="ARBA" id="ARBA00004125"/>
    </source>
</evidence>
<feature type="compositionally biased region" description="Low complexity" evidence="11">
    <location>
        <begin position="1265"/>
        <end position="1287"/>
    </location>
</feature>
<evidence type="ECO:0000256" key="7">
    <source>
        <dbReference type="ARBA" id="ARBA00023054"/>
    </source>
</evidence>